<feature type="region of interest" description="Disordered" evidence="1">
    <location>
        <begin position="65"/>
        <end position="84"/>
    </location>
</feature>
<gene>
    <name evidence="3" type="ORF">J7302_01615</name>
</gene>
<feature type="compositionally biased region" description="Basic and acidic residues" evidence="1">
    <location>
        <begin position="71"/>
        <end position="84"/>
    </location>
</feature>
<reference evidence="3 4" key="1">
    <citation type="submission" date="2021-04" db="EMBL/GenBank/DDBJ databases">
        <title>Pseudomonas boanensis sp. nov., a bacterium isolated from river water used for household purposes in Boane District, Mozambique.</title>
        <authorList>
            <person name="Nicklasson M."/>
            <person name="Martin-Rodriguez A.J."/>
            <person name="Thorell K."/>
            <person name="Neves L."/>
            <person name="Mussagy A."/>
            <person name="Rydberg H.A."/>
            <person name="Hernroth B."/>
            <person name="Svensson-Stadler L."/>
            <person name="Sjoling A."/>
        </authorList>
    </citation>
    <scope>NUCLEOTIDE SEQUENCE [LARGE SCALE GENOMIC DNA]</scope>
    <source>
        <strain evidence="3 4">DB1</strain>
    </source>
</reference>
<keyword evidence="4" id="KW-1185">Reference proteome</keyword>
<dbReference type="Pfam" id="PF11666">
    <property type="entry name" value="DUF2933"/>
    <property type="match status" value="1"/>
</dbReference>
<keyword evidence="2" id="KW-1133">Transmembrane helix</keyword>
<name>A0ABS5XAY0_9GAMM</name>
<dbReference type="EMBL" id="JAGTIS010000001">
    <property type="protein sequence ID" value="MBT8764846.1"/>
    <property type="molecule type" value="Genomic_DNA"/>
</dbReference>
<dbReference type="InterPro" id="IPR021682">
    <property type="entry name" value="DUF2933"/>
</dbReference>
<evidence type="ECO:0000313" key="3">
    <source>
        <dbReference type="EMBL" id="MBT8764846.1"/>
    </source>
</evidence>
<feature type="transmembrane region" description="Helical" evidence="2">
    <location>
        <begin position="22"/>
        <end position="40"/>
    </location>
</feature>
<dbReference type="RefSeq" id="WP_215369442.1">
    <property type="nucleotide sequence ID" value="NZ_JAGTIS010000001.1"/>
</dbReference>
<accession>A0ABS5XAY0</accession>
<dbReference type="Proteomes" id="UP001519667">
    <property type="component" value="Unassembled WGS sequence"/>
</dbReference>
<evidence type="ECO:0000313" key="4">
    <source>
        <dbReference type="Proteomes" id="UP001519667"/>
    </source>
</evidence>
<sequence length="84" mass="9627">MTESHCHDPELATPLWRSKEEIALIMLVVIGLFYVAREYYGHLSQSLPYLILLLCPLMHLFGHNHGGHSHQSREDSTKTDNRGN</sequence>
<evidence type="ECO:0000256" key="2">
    <source>
        <dbReference type="SAM" id="Phobius"/>
    </source>
</evidence>
<proteinExistence type="predicted"/>
<evidence type="ECO:0000256" key="1">
    <source>
        <dbReference type="SAM" id="MobiDB-lite"/>
    </source>
</evidence>
<feature type="transmembrane region" description="Helical" evidence="2">
    <location>
        <begin position="46"/>
        <end position="63"/>
    </location>
</feature>
<keyword evidence="2" id="KW-0812">Transmembrane</keyword>
<keyword evidence="2" id="KW-0472">Membrane</keyword>
<protein>
    <submittedName>
        <fullName evidence="3">DUF2933 domain-containing protein</fullName>
    </submittedName>
</protein>
<comment type="caution">
    <text evidence="3">The sequence shown here is derived from an EMBL/GenBank/DDBJ whole genome shotgun (WGS) entry which is preliminary data.</text>
</comment>
<organism evidence="3 4">
    <name type="scientific">Metapseudomonas boanensis</name>
    <dbReference type="NCBI Taxonomy" id="2822138"/>
    <lineage>
        <taxon>Bacteria</taxon>
        <taxon>Pseudomonadati</taxon>
        <taxon>Pseudomonadota</taxon>
        <taxon>Gammaproteobacteria</taxon>
        <taxon>Pseudomonadales</taxon>
        <taxon>Pseudomonadaceae</taxon>
        <taxon>Metapseudomonas</taxon>
    </lineage>
</organism>